<dbReference type="EC" id="1.1.1.262" evidence="8"/>
<keyword evidence="6 8" id="KW-0520">NAD</keyword>
<dbReference type="GO" id="GO:0051287">
    <property type="term" value="F:NAD binding"/>
    <property type="evidence" value="ECO:0007669"/>
    <property type="project" value="InterPro"/>
</dbReference>
<comment type="subunit">
    <text evidence="8">Homodimer.</text>
</comment>
<dbReference type="UniPathway" id="UPA00244">
    <property type="reaction ID" value="UER00312"/>
</dbReference>
<keyword evidence="5 8" id="KW-0560">Oxidoreductase</keyword>
<dbReference type="PATRIC" id="fig|1173027.3.peg.6276"/>
<gene>
    <name evidence="8" type="primary">pdxA</name>
    <name evidence="9" type="ORF">Mic7113_5659</name>
</gene>
<dbReference type="eggNOG" id="COG1995">
    <property type="taxonomic scope" value="Bacteria"/>
</dbReference>
<dbReference type="NCBIfam" id="TIGR00557">
    <property type="entry name" value="pdxA"/>
    <property type="match status" value="1"/>
</dbReference>
<evidence type="ECO:0000256" key="7">
    <source>
        <dbReference type="ARBA" id="ARBA00023096"/>
    </source>
</evidence>
<comment type="similarity">
    <text evidence="1">Belongs to the PdxA family. PdxA2 subfamily.</text>
</comment>
<dbReference type="PANTHER" id="PTHR30004">
    <property type="entry name" value="4-HYDROXYTHREONINE-4-PHOSPHATE DEHYDROGENASE"/>
    <property type="match status" value="1"/>
</dbReference>
<comment type="catalytic activity">
    <reaction evidence="8">
        <text>4-(phosphooxy)-L-threonine + NAD(+) = 3-amino-2-oxopropyl phosphate + CO2 + NADH</text>
        <dbReference type="Rhea" id="RHEA:32275"/>
        <dbReference type="ChEBI" id="CHEBI:16526"/>
        <dbReference type="ChEBI" id="CHEBI:57279"/>
        <dbReference type="ChEBI" id="CHEBI:57540"/>
        <dbReference type="ChEBI" id="CHEBI:57945"/>
        <dbReference type="ChEBI" id="CHEBI:58452"/>
        <dbReference type="EC" id="1.1.1.262"/>
    </reaction>
</comment>
<feature type="binding site" evidence="8">
    <location>
        <position position="412"/>
    </location>
    <ligand>
        <name>substrate</name>
    </ligand>
</feature>
<dbReference type="KEGG" id="mic:Mic7113_5659"/>
<feature type="binding site" evidence="8">
    <location>
        <position position="234"/>
    </location>
    <ligand>
        <name>substrate</name>
    </ligand>
</feature>
<evidence type="ECO:0000313" key="10">
    <source>
        <dbReference type="Proteomes" id="UP000010471"/>
    </source>
</evidence>
<comment type="miscellaneous">
    <text evidence="8">The active site is located at the dimer interface.</text>
</comment>
<evidence type="ECO:0000256" key="6">
    <source>
        <dbReference type="ARBA" id="ARBA00023027"/>
    </source>
</evidence>
<dbReference type="STRING" id="1173027.Mic7113_5659"/>
<proteinExistence type="inferred from homology"/>
<evidence type="ECO:0000313" key="9">
    <source>
        <dbReference type="EMBL" id="AFZ21287.1"/>
    </source>
</evidence>
<reference evidence="9 10" key="1">
    <citation type="submission" date="2012-06" db="EMBL/GenBank/DDBJ databases">
        <title>Finished chromosome of genome of Microcoleus sp. PCC 7113.</title>
        <authorList>
            <consortium name="US DOE Joint Genome Institute"/>
            <person name="Gugger M."/>
            <person name="Coursin T."/>
            <person name="Rippka R."/>
            <person name="Tandeau De Marsac N."/>
            <person name="Huntemann M."/>
            <person name="Wei C.-L."/>
            <person name="Han J."/>
            <person name="Detter J.C."/>
            <person name="Han C."/>
            <person name="Tapia R."/>
            <person name="Chen A."/>
            <person name="Kyrpides N."/>
            <person name="Mavromatis K."/>
            <person name="Markowitz V."/>
            <person name="Szeto E."/>
            <person name="Ivanova N."/>
            <person name="Pagani I."/>
            <person name="Pati A."/>
            <person name="Goodwin L."/>
            <person name="Nordberg H.P."/>
            <person name="Cantor M.N."/>
            <person name="Hua S.X."/>
            <person name="Woyke T."/>
            <person name="Kerfeld C.A."/>
        </authorList>
    </citation>
    <scope>NUCLEOTIDE SEQUENCE [LARGE SCALE GENOMIC DNA]</scope>
    <source>
        <strain evidence="9 10">PCC 7113</strain>
    </source>
</reference>
<evidence type="ECO:0000256" key="1">
    <source>
        <dbReference type="ARBA" id="ARBA00009464"/>
    </source>
</evidence>
<dbReference type="HAMAP" id="MF_00536">
    <property type="entry name" value="PdxA"/>
    <property type="match status" value="1"/>
</dbReference>
<organism evidence="9 10">
    <name type="scientific">Allocoleopsis franciscana PCC 7113</name>
    <dbReference type="NCBI Taxonomy" id="1173027"/>
    <lineage>
        <taxon>Bacteria</taxon>
        <taxon>Bacillati</taxon>
        <taxon>Cyanobacteriota</taxon>
        <taxon>Cyanophyceae</taxon>
        <taxon>Coleofasciculales</taxon>
        <taxon>Coleofasciculaceae</taxon>
        <taxon>Allocoleopsis</taxon>
        <taxon>Allocoleopsis franciscana</taxon>
    </lineage>
</organism>
<dbReference type="GO" id="GO:0050570">
    <property type="term" value="F:4-hydroxythreonine-4-phosphate dehydrogenase activity"/>
    <property type="evidence" value="ECO:0007669"/>
    <property type="project" value="UniProtKB-UniRule"/>
</dbReference>
<feature type="binding site" evidence="8">
    <location>
        <position position="403"/>
    </location>
    <ligand>
        <name>substrate</name>
    </ligand>
</feature>
<dbReference type="AlphaFoldDB" id="K9WP18"/>
<comment type="cofactor">
    <cofactor evidence="8">
        <name>a divalent metal cation</name>
        <dbReference type="ChEBI" id="CHEBI:60240"/>
    </cofactor>
    <text evidence="8">Binds 1 divalent metal cation per subunit.</text>
</comment>
<keyword evidence="7 8" id="KW-0664">Pyridoxine biosynthesis</keyword>
<dbReference type="GO" id="GO:0008615">
    <property type="term" value="P:pyridoxine biosynthetic process"/>
    <property type="evidence" value="ECO:0007669"/>
    <property type="project" value="UniProtKB-UniRule"/>
</dbReference>
<feature type="binding site" evidence="8">
    <location>
        <position position="314"/>
    </location>
    <ligand>
        <name>a divalent metal cation</name>
        <dbReference type="ChEBI" id="CHEBI:60240"/>
        <note>ligand shared between dimeric partners</note>
    </ligand>
</feature>
<dbReference type="NCBIfam" id="NF002744">
    <property type="entry name" value="PRK02746.1"/>
    <property type="match status" value="1"/>
</dbReference>
<dbReference type="PANTHER" id="PTHR30004:SF6">
    <property type="entry name" value="D-THREONATE 4-PHOSPHATE DEHYDROGENASE"/>
    <property type="match status" value="1"/>
</dbReference>
<keyword evidence="3 8" id="KW-0479">Metal-binding</keyword>
<feature type="binding site" evidence="8">
    <location>
        <position position="394"/>
    </location>
    <ligand>
        <name>substrate</name>
    </ligand>
</feature>
<sequence>MSKGDHPKGQRYLPSVCVARSPSRWINIESLNPDQSSLSSRLEPDALKGIQTHRVYFRTARQSIRKEKTLEMVVVAPNWGIFKMKTEKTFFTQKNRSQPECPRLAVTLGDPAGIGPEVILKALADPKVTNNCEITVIGSPSLLQTTYTQLRQTLENQEALVDPEHLSIVDIELDKLIEHQITAGVGTAASGAASFAYLEKAIAGTLAGEFDGIVTAPIAKSLWKAAGHDYPGQTEVLAKYAGVERFGMLFVARSPHTDWLLRTLLVTTHIPLCQVPDTLTPELMSKKLDLLVECLRVDFGVETPRIAISGLNPHSGEQGQLGREEQDWLIPWLEQERLSRPKLRLDGPVPPDTLWVKAGQAWYGSSIQDPTSQIPNLPDAYLALYHDQGLIPVKLMAFDRAINTTIGLPFVRTSPDHGTAFDIAGQGIANATSMKAAIQLATELVNQRLRTV</sequence>
<dbReference type="GO" id="GO:0046872">
    <property type="term" value="F:metal ion binding"/>
    <property type="evidence" value="ECO:0007669"/>
    <property type="project" value="UniProtKB-UniRule"/>
</dbReference>
<dbReference type="Pfam" id="PF04166">
    <property type="entry name" value="PdxA"/>
    <property type="match status" value="1"/>
</dbReference>
<evidence type="ECO:0000256" key="5">
    <source>
        <dbReference type="ARBA" id="ARBA00023002"/>
    </source>
</evidence>
<name>K9WP18_9CYAN</name>
<dbReference type="GO" id="GO:0005737">
    <property type="term" value="C:cytoplasm"/>
    <property type="evidence" value="ECO:0007669"/>
    <property type="project" value="UniProtKB-SubCell"/>
</dbReference>
<dbReference type="EMBL" id="CP003630">
    <property type="protein sequence ID" value="AFZ21287.1"/>
    <property type="molecule type" value="Genomic_DNA"/>
</dbReference>
<comment type="function">
    <text evidence="8">Catalyzes the NAD(P)-dependent oxidation of 4-(phosphooxy)-L-threonine (HTP) into 2-amino-3-oxo-4-(phosphooxy)butyric acid which spontaneously decarboxylates to form 3-amino-2-oxopropyl phosphate (AHAP).</text>
</comment>
<dbReference type="HOGENOM" id="CLU_040168_0_0_3"/>
<feature type="binding site" evidence="8">
    <location>
        <position position="386"/>
    </location>
    <ligand>
        <name>a divalent metal cation</name>
        <dbReference type="ChEBI" id="CHEBI:60240"/>
        <note>ligand shared between dimeric partners</note>
    </ligand>
</feature>
<dbReference type="SUPFAM" id="SSF53659">
    <property type="entry name" value="Isocitrate/Isopropylmalate dehydrogenase-like"/>
    <property type="match status" value="1"/>
</dbReference>
<evidence type="ECO:0000256" key="8">
    <source>
        <dbReference type="HAMAP-Rule" id="MF_00536"/>
    </source>
</evidence>
<dbReference type="Proteomes" id="UP000010471">
    <property type="component" value="Chromosome"/>
</dbReference>
<evidence type="ECO:0000256" key="2">
    <source>
        <dbReference type="ARBA" id="ARBA00022490"/>
    </source>
</evidence>
<dbReference type="InterPro" id="IPR037510">
    <property type="entry name" value="PdxA"/>
</dbReference>
<evidence type="ECO:0000256" key="4">
    <source>
        <dbReference type="ARBA" id="ARBA00022857"/>
    </source>
</evidence>
<comment type="caution">
    <text evidence="8">Lacks conserved residue(s) required for the propagation of feature annotation.</text>
</comment>
<evidence type="ECO:0000256" key="3">
    <source>
        <dbReference type="ARBA" id="ARBA00022723"/>
    </source>
</evidence>
<feature type="binding site" evidence="8">
    <location>
        <position position="269"/>
    </location>
    <ligand>
        <name>a divalent metal cation</name>
        <dbReference type="ChEBI" id="CHEBI:60240"/>
        <note>ligand shared between dimeric partners</note>
    </ligand>
</feature>
<protein>
    <recommendedName>
        <fullName evidence="8">4-hydroxythreonine-4-phosphate dehydrogenase</fullName>
        <ecNumber evidence="8">1.1.1.262</ecNumber>
    </recommendedName>
    <alternativeName>
        <fullName evidence="8">4-(phosphohydroxy)-L-threonine dehydrogenase</fullName>
    </alternativeName>
</protein>
<dbReference type="Gene3D" id="3.40.718.10">
    <property type="entry name" value="Isopropylmalate Dehydrogenase"/>
    <property type="match status" value="1"/>
</dbReference>
<comment type="pathway">
    <text evidence="8">Cofactor biosynthesis; pyridoxine 5'-phosphate biosynthesis; pyridoxine 5'-phosphate from D-erythrose 4-phosphate: step 4/5.</text>
</comment>
<comment type="subcellular location">
    <subcellularLocation>
        <location evidence="8">Cytoplasm</location>
    </subcellularLocation>
</comment>
<keyword evidence="2 8" id="KW-0963">Cytoplasm</keyword>
<dbReference type="GO" id="GO:0042823">
    <property type="term" value="P:pyridoxal phosphate biosynthetic process"/>
    <property type="evidence" value="ECO:0007669"/>
    <property type="project" value="UniProtKB-UniRule"/>
</dbReference>
<accession>K9WP18</accession>
<dbReference type="InterPro" id="IPR005255">
    <property type="entry name" value="PdxA_fam"/>
</dbReference>
<keyword evidence="10" id="KW-1185">Reference proteome</keyword>
<keyword evidence="4 8" id="KW-0521">NADP</keyword>